<dbReference type="GO" id="GO:0032885">
    <property type="term" value="P:regulation of polysaccharide biosynthetic process"/>
    <property type="evidence" value="ECO:0007669"/>
    <property type="project" value="TreeGrafter"/>
</dbReference>
<keyword evidence="9" id="KW-1185">Reference proteome</keyword>
<dbReference type="PANTHER" id="PTHR38782">
    <property type="match status" value="1"/>
</dbReference>
<feature type="signal peptide" evidence="5">
    <location>
        <begin position="1"/>
        <end position="25"/>
    </location>
</feature>
<sequence length="348" mass="37930">MPGRLAQGAGWVAACLVACLSPLYAAPTVIAEVGPSAQTLPAAPAASAVAEVDVLPWLVRTHEASKNRTYAGTLVVLSASGALSSSRIWHACKGEQRVERIESLTGAPRSSFRRNDEVVTFLPELHLARSERRESFGLFPNLLRVGDAAVRESYGARPLGTQRVAGMDTEVVQVQPRDASRYGYRLWMDKASGLAVQLQTLDGTGRVLEQAAFSELQLDAPVPMDKIVRMMSSTGDYKIEKLEVTRTTAEVEGWALAQPVAGFKPLNCFRRSAPTKTGTVQWVFSDGLATVSLFIEPYGAQPRTESQMAVGVTQMMARRVANDWWVTAVGEVPLQTLQTMVQSLERRR</sequence>
<dbReference type="InterPro" id="IPR005588">
    <property type="entry name" value="MucB_RseB"/>
</dbReference>
<dbReference type="Proteomes" id="UP000247540">
    <property type="component" value="Unassembled WGS sequence"/>
</dbReference>
<keyword evidence="3 5" id="KW-0732">Signal</keyword>
<feature type="domain" description="MucB/RseB C-terminal" evidence="7">
    <location>
        <begin position="250"/>
        <end position="345"/>
    </location>
</feature>
<organism evidence="8 9">
    <name type="scientific">Xylophilus ampelinus</name>
    <dbReference type="NCBI Taxonomy" id="54067"/>
    <lineage>
        <taxon>Bacteria</taxon>
        <taxon>Pseudomonadati</taxon>
        <taxon>Pseudomonadota</taxon>
        <taxon>Betaproteobacteria</taxon>
        <taxon>Burkholderiales</taxon>
        <taxon>Xylophilus</taxon>
    </lineage>
</organism>
<comment type="caution">
    <text evidence="8">The sequence shown here is derived from an EMBL/GenBank/DDBJ whole genome shotgun (WGS) entry which is preliminary data.</text>
</comment>
<dbReference type="PIRSF" id="PIRSF005427">
    <property type="entry name" value="RseB"/>
    <property type="match status" value="1"/>
</dbReference>
<evidence type="ECO:0000259" key="7">
    <source>
        <dbReference type="Pfam" id="PF17188"/>
    </source>
</evidence>
<dbReference type="InterPro" id="IPR038484">
    <property type="entry name" value="MucB/RseB_C_sf"/>
</dbReference>
<dbReference type="PROSITE" id="PS51257">
    <property type="entry name" value="PROKAR_LIPOPROTEIN"/>
    <property type="match status" value="1"/>
</dbReference>
<feature type="chain" id="PRO_5016357291" evidence="5">
    <location>
        <begin position="26"/>
        <end position="348"/>
    </location>
</feature>
<feature type="domain" description="MucB/RseB N-terminal" evidence="6">
    <location>
        <begin position="56"/>
        <end position="230"/>
    </location>
</feature>
<dbReference type="PANTHER" id="PTHR38782:SF1">
    <property type="entry name" value="SIGMA-E FACTOR REGULATORY PROTEIN RSEB"/>
    <property type="match status" value="1"/>
</dbReference>
<accession>A0A318SP98</accession>
<evidence type="ECO:0000256" key="1">
    <source>
        <dbReference type="ARBA" id="ARBA00004418"/>
    </source>
</evidence>
<name>A0A318SP98_9BURK</name>
<dbReference type="AlphaFoldDB" id="A0A318SP98"/>
<dbReference type="GO" id="GO:0030288">
    <property type="term" value="C:outer membrane-bounded periplasmic space"/>
    <property type="evidence" value="ECO:0007669"/>
    <property type="project" value="TreeGrafter"/>
</dbReference>
<gene>
    <name evidence="8" type="ORF">DFQ15_103192</name>
</gene>
<comment type="subcellular location">
    <subcellularLocation>
        <location evidence="1">Periplasm</location>
    </subcellularLocation>
</comment>
<protein>
    <submittedName>
        <fullName evidence="8">MucB/RseB-like sigma(E) regulatory protein</fullName>
    </submittedName>
</protein>
<keyword evidence="4" id="KW-0574">Periplasm</keyword>
<dbReference type="OrthoDB" id="7067274at2"/>
<evidence type="ECO:0000256" key="2">
    <source>
        <dbReference type="ARBA" id="ARBA00008150"/>
    </source>
</evidence>
<dbReference type="InterPro" id="IPR033436">
    <property type="entry name" value="MucB/RseB_C"/>
</dbReference>
<dbReference type="Gene3D" id="2.50.20.10">
    <property type="entry name" value="Lipoprotein localisation LolA/LolB/LppX"/>
    <property type="match status" value="1"/>
</dbReference>
<evidence type="ECO:0000256" key="5">
    <source>
        <dbReference type="SAM" id="SignalP"/>
    </source>
</evidence>
<dbReference type="Pfam" id="PF17188">
    <property type="entry name" value="MucB_RseB_C"/>
    <property type="match status" value="1"/>
</dbReference>
<evidence type="ECO:0000259" key="6">
    <source>
        <dbReference type="Pfam" id="PF03888"/>
    </source>
</evidence>
<evidence type="ECO:0000313" key="9">
    <source>
        <dbReference type="Proteomes" id="UP000247540"/>
    </source>
</evidence>
<comment type="similarity">
    <text evidence="2">Belongs to the RseB family.</text>
</comment>
<evidence type="ECO:0000256" key="3">
    <source>
        <dbReference type="ARBA" id="ARBA00022729"/>
    </source>
</evidence>
<evidence type="ECO:0000256" key="4">
    <source>
        <dbReference type="ARBA" id="ARBA00022764"/>
    </source>
</evidence>
<proteinExistence type="inferred from homology"/>
<dbReference type="Pfam" id="PF03888">
    <property type="entry name" value="MucB_RseB"/>
    <property type="match status" value="1"/>
</dbReference>
<dbReference type="CDD" id="cd16327">
    <property type="entry name" value="RseB"/>
    <property type="match status" value="1"/>
</dbReference>
<dbReference type="Gene3D" id="3.30.200.100">
    <property type="entry name" value="MucB/RseB, C-terminal domain"/>
    <property type="match status" value="1"/>
</dbReference>
<dbReference type="InterPro" id="IPR033434">
    <property type="entry name" value="MucB/RseB_N"/>
</dbReference>
<dbReference type="EMBL" id="QJTC01000003">
    <property type="protein sequence ID" value="PYE79204.1"/>
    <property type="molecule type" value="Genomic_DNA"/>
</dbReference>
<dbReference type="GO" id="GO:0045152">
    <property type="term" value="F:antisigma factor binding"/>
    <property type="evidence" value="ECO:0007669"/>
    <property type="project" value="TreeGrafter"/>
</dbReference>
<evidence type="ECO:0000313" key="8">
    <source>
        <dbReference type="EMBL" id="PYE79204.1"/>
    </source>
</evidence>
<reference evidence="8 9" key="1">
    <citation type="submission" date="2018-06" db="EMBL/GenBank/DDBJ databases">
        <title>Genomic Encyclopedia of Type Strains, Phase III (KMG-III): the genomes of soil and plant-associated and newly described type strains.</title>
        <authorList>
            <person name="Whitman W."/>
        </authorList>
    </citation>
    <scope>NUCLEOTIDE SEQUENCE [LARGE SCALE GENOMIC DNA]</scope>
    <source>
        <strain evidence="8 9">CECT 7646</strain>
    </source>
</reference>